<dbReference type="EMBL" id="JMSN01000004">
    <property type="protein sequence ID" value="KDN53075.1"/>
    <property type="molecule type" value="Genomic_DNA"/>
</dbReference>
<protein>
    <submittedName>
        <fullName evidence="1">Uncharacterized protein</fullName>
    </submittedName>
</protein>
<dbReference type="HOGENOM" id="CLU_1687946_0_0_1"/>
<sequence>MRCAGVKKPVSCLVGCHRFLWCGFGSHSSSTRAARVSQRMRAGCRVLLSSHNPSSMRPAQLHASYFMDVSISVLPTTGPSNKCALSLSADIVNVARRDPQNKQLDFVGPDSDPRTAGNRLATTLQELDPQPRKQFPWQPGRAFHSHWCRRHSNPRT</sequence>
<evidence type="ECO:0000313" key="1">
    <source>
        <dbReference type="EMBL" id="KDN53075.1"/>
    </source>
</evidence>
<dbReference type="InParanoid" id="A0A066WR04"/>
<dbReference type="Proteomes" id="UP000027361">
    <property type="component" value="Unassembled WGS sequence"/>
</dbReference>
<comment type="caution">
    <text evidence="1">The sequence shown here is derived from an EMBL/GenBank/DDBJ whole genome shotgun (WGS) entry which is preliminary data.</text>
</comment>
<dbReference type="GeneID" id="25261330"/>
<gene>
    <name evidence="1" type="ORF">K437DRAFT_115452</name>
</gene>
<accession>A0A066WR04</accession>
<dbReference type="RefSeq" id="XP_013245914.1">
    <property type="nucleotide sequence ID" value="XM_013390460.1"/>
</dbReference>
<dbReference type="AlphaFoldDB" id="A0A066WR04"/>
<organism evidence="1 2">
    <name type="scientific">Tilletiaria anomala (strain ATCC 24038 / CBS 436.72 / UBC 951)</name>
    <dbReference type="NCBI Taxonomy" id="1037660"/>
    <lineage>
        <taxon>Eukaryota</taxon>
        <taxon>Fungi</taxon>
        <taxon>Dikarya</taxon>
        <taxon>Basidiomycota</taxon>
        <taxon>Ustilaginomycotina</taxon>
        <taxon>Exobasidiomycetes</taxon>
        <taxon>Georgefischeriales</taxon>
        <taxon>Tilletiariaceae</taxon>
        <taxon>Tilletiaria</taxon>
    </lineage>
</organism>
<proteinExistence type="predicted"/>
<evidence type="ECO:0000313" key="2">
    <source>
        <dbReference type="Proteomes" id="UP000027361"/>
    </source>
</evidence>
<reference evidence="1 2" key="1">
    <citation type="submission" date="2014-05" db="EMBL/GenBank/DDBJ databases">
        <title>Draft genome sequence of a rare smut relative, Tilletiaria anomala UBC 951.</title>
        <authorList>
            <consortium name="DOE Joint Genome Institute"/>
            <person name="Toome M."/>
            <person name="Kuo A."/>
            <person name="Henrissat B."/>
            <person name="Lipzen A."/>
            <person name="Tritt A."/>
            <person name="Yoshinaga Y."/>
            <person name="Zane M."/>
            <person name="Barry K."/>
            <person name="Grigoriev I.V."/>
            <person name="Spatafora J.W."/>
            <person name="Aimea M.C."/>
        </authorList>
    </citation>
    <scope>NUCLEOTIDE SEQUENCE [LARGE SCALE GENOMIC DNA]</scope>
    <source>
        <strain evidence="1 2">UBC 951</strain>
    </source>
</reference>
<keyword evidence="2" id="KW-1185">Reference proteome</keyword>
<name>A0A066WR04_TILAU</name>